<accession>A0A0W8E2Z1</accession>
<dbReference type="InterPro" id="IPR002686">
    <property type="entry name" value="Transposase_17"/>
</dbReference>
<name>A0A0W8E2Z1_9ZZZZ</name>
<dbReference type="NCBIfam" id="NF047646">
    <property type="entry name" value="REP_Tyr_transpos"/>
    <property type="match status" value="1"/>
</dbReference>
<dbReference type="Pfam" id="PF01797">
    <property type="entry name" value="Y1_Tnp"/>
    <property type="match status" value="1"/>
</dbReference>
<protein>
    <recommendedName>
        <fullName evidence="1">Transposase IS200-like domain-containing protein</fullName>
    </recommendedName>
</protein>
<evidence type="ECO:0000259" key="1">
    <source>
        <dbReference type="SMART" id="SM01321"/>
    </source>
</evidence>
<gene>
    <name evidence="2" type="ORF">ASZ90_019575</name>
</gene>
<reference evidence="2" key="1">
    <citation type="journal article" date="2015" name="Proc. Natl. Acad. Sci. U.S.A.">
        <title>Networks of energetic and metabolic interactions define dynamics in microbial communities.</title>
        <authorList>
            <person name="Embree M."/>
            <person name="Liu J.K."/>
            <person name="Al-Bassam M.M."/>
            <person name="Zengler K."/>
        </authorList>
    </citation>
    <scope>NUCLEOTIDE SEQUENCE</scope>
</reference>
<dbReference type="PANTHER" id="PTHR34322">
    <property type="entry name" value="TRANSPOSASE, Y1_TNP DOMAIN-CONTAINING"/>
    <property type="match status" value="1"/>
</dbReference>
<dbReference type="EMBL" id="LNQE01001896">
    <property type="protein sequence ID" value="KUG03032.1"/>
    <property type="molecule type" value="Genomic_DNA"/>
</dbReference>
<feature type="domain" description="Transposase IS200-like" evidence="1">
    <location>
        <begin position="9"/>
        <end position="123"/>
    </location>
</feature>
<dbReference type="PANTHER" id="PTHR34322:SF2">
    <property type="entry name" value="TRANSPOSASE IS200-LIKE DOMAIN-CONTAINING PROTEIN"/>
    <property type="match status" value="1"/>
</dbReference>
<comment type="caution">
    <text evidence="2">The sequence shown here is derived from an EMBL/GenBank/DDBJ whole genome shotgun (WGS) entry which is preliminary data.</text>
</comment>
<dbReference type="GO" id="GO:0003677">
    <property type="term" value="F:DNA binding"/>
    <property type="evidence" value="ECO:0007669"/>
    <property type="project" value="InterPro"/>
</dbReference>
<sequence>MARKPRMEYEDAVYHVINRGNNQENIFEQDQEKLCLIRLLEKVVKVDGAEIFAYVVMINHYHIAMRTCMEPLSKIMHRINSHYSRYYNEKHRRTGHVFQGRYKAIPIQDDNYLLAVIRYIHNNPIRAGLCSGVENYTWSSDAHYRQHSTGFINTDLLLGSLTNNYQNALYEYDAFMKQEDKMDHSNINRMGEKVCNEEIDGDRKNIFRRPLNEILLATGIDQQGYGEIIQGQRRRELIPYKVFYAQEAFKAGHSIKEISRFINISETAVRKYLK</sequence>
<dbReference type="AlphaFoldDB" id="A0A0W8E2Z1"/>
<evidence type="ECO:0000313" key="2">
    <source>
        <dbReference type="EMBL" id="KUG03032.1"/>
    </source>
</evidence>
<organism evidence="2">
    <name type="scientific">hydrocarbon metagenome</name>
    <dbReference type="NCBI Taxonomy" id="938273"/>
    <lineage>
        <taxon>unclassified sequences</taxon>
        <taxon>metagenomes</taxon>
        <taxon>ecological metagenomes</taxon>
    </lineage>
</organism>
<dbReference type="GO" id="GO:0006313">
    <property type="term" value="P:DNA transposition"/>
    <property type="evidence" value="ECO:0007669"/>
    <property type="project" value="InterPro"/>
</dbReference>
<dbReference type="InterPro" id="IPR036515">
    <property type="entry name" value="Transposase_17_sf"/>
</dbReference>
<dbReference type="SMART" id="SM01321">
    <property type="entry name" value="Y1_Tnp"/>
    <property type="match status" value="1"/>
</dbReference>
<dbReference type="GO" id="GO:0004803">
    <property type="term" value="F:transposase activity"/>
    <property type="evidence" value="ECO:0007669"/>
    <property type="project" value="InterPro"/>
</dbReference>
<proteinExistence type="predicted"/>
<dbReference type="SUPFAM" id="SSF143422">
    <property type="entry name" value="Transposase IS200-like"/>
    <property type="match status" value="1"/>
</dbReference>
<dbReference type="Gene3D" id="3.30.70.1290">
    <property type="entry name" value="Transposase IS200-like"/>
    <property type="match status" value="1"/>
</dbReference>